<accession>A0A423LI93</accession>
<dbReference type="GO" id="GO:0003677">
    <property type="term" value="F:DNA binding"/>
    <property type="evidence" value="ECO:0007669"/>
    <property type="project" value="InterPro"/>
</dbReference>
<feature type="domain" description="HTH cro/C1-type" evidence="1">
    <location>
        <begin position="11"/>
        <end position="63"/>
    </location>
</feature>
<dbReference type="Pfam" id="PF13560">
    <property type="entry name" value="HTH_31"/>
    <property type="match status" value="1"/>
</dbReference>
<dbReference type="PROSITE" id="PS50943">
    <property type="entry name" value="HTH_CROC1"/>
    <property type="match status" value="1"/>
</dbReference>
<dbReference type="RefSeq" id="WP_123532697.1">
    <property type="nucleotide sequence ID" value="NZ_MOBU01000009.1"/>
</dbReference>
<reference evidence="2 3" key="1">
    <citation type="submission" date="2016-10" db="EMBL/GenBank/DDBJ databases">
        <title>Comparative genome analysis of multiple Pseudomonas spp. focuses on biocontrol and plant growth promoting traits.</title>
        <authorList>
            <person name="Tao X.-Y."/>
            <person name="Taylor C.G."/>
        </authorList>
    </citation>
    <scope>NUCLEOTIDE SEQUENCE [LARGE SCALE GENOMIC DNA]</scope>
    <source>
        <strain evidence="2 3">24D3</strain>
    </source>
</reference>
<evidence type="ECO:0000313" key="3">
    <source>
        <dbReference type="Proteomes" id="UP000285757"/>
    </source>
</evidence>
<dbReference type="AlphaFoldDB" id="A0A423LI93"/>
<dbReference type="EMBL" id="MOBU01000009">
    <property type="protein sequence ID" value="RON68034.1"/>
    <property type="molecule type" value="Genomic_DNA"/>
</dbReference>
<organism evidence="2 3">
    <name type="scientific">Pseudomonas fluorescens</name>
    <dbReference type="NCBI Taxonomy" id="294"/>
    <lineage>
        <taxon>Bacteria</taxon>
        <taxon>Pseudomonadati</taxon>
        <taxon>Pseudomonadota</taxon>
        <taxon>Gammaproteobacteria</taxon>
        <taxon>Pseudomonadales</taxon>
        <taxon>Pseudomonadaceae</taxon>
        <taxon>Pseudomonas</taxon>
    </lineage>
</organism>
<evidence type="ECO:0000259" key="1">
    <source>
        <dbReference type="PROSITE" id="PS50943"/>
    </source>
</evidence>
<protein>
    <submittedName>
        <fullName evidence="2">Transcriptional regulator</fullName>
    </submittedName>
</protein>
<dbReference type="CDD" id="cd00093">
    <property type="entry name" value="HTH_XRE"/>
    <property type="match status" value="1"/>
</dbReference>
<dbReference type="InterPro" id="IPR010982">
    <property type="entry name" value="Lambda_DNA-bd_dom_sf"/>
</dbReference>
<dbReference type="SMART" id="SM00530">
    <property type="entry name" value="HTH_XRE"/>
    <property type="match status" value="1"/>
</dbReference>
<sequence>MELKEAFGASLRHVRHQKGLTQEDFSIVSSRTNVSLLERGATNPTLEKLEELCQVLDVHPVSLLSACYMRKEGETDVESFLARVNKELQFIVNIPST</sequence>
<comment type="caution">
    <text evidence="2">The sequence shown here is derived from an EMBL/GenBank/DDBJ whole genome shotgun (WGS) entry which is preliminary data.</text>
</comment>
<dbReference type="SUPFAM" id="SSF47413">
    <property type="entry name" value="lambda repressor-like DNA-binding domains"/>
    <property type="match status" value="1"/>
</dbReference>
<dbReference type="Gene3D" id="1.10.260.40">
    <property type="entry name" value="lambda repressor-like DNA-binding domains"/>
    <property type="match status" value="1"/>
</dbReference>
<proteinExistence type="predicted"/>
<dbReference type="InterPro" id="IPR001387">
    <property type="entry name" value="Cro/C1-type_HTH"/>
</dbReference>
<dbReference type="Proteomes" id="UP000285757">
    <property type="component" value="Unassembled WGS sequence"/>
</dbReference>
<evidence type="ECO:0000313" key="2">
    <source>
        <dbReference type="EMBL" id="RON68034.1"/>
    </source>
</evidence>
<gene>
    <name evidence="2" type="ORF">BK671_13905</name>
</gene>
<name>A0A423LI93_PSEFL</name>